<dbReference type="RefSeq" id="XP_044654005.1">
    <property type="nucleotide sequence ID" value="XM_044798070.1"/>
</dbReference>
<dbReference type="EMBL" id="BOLY01000002">
    <property type="protein sequence ID" value="GIZ39518.1"/>
    <property type="molecule type" value="Genomic_DNA"/>
</dbReference>
<evidence type="ECO:0000256" key="4">
    <source>
        <dbReference type="ARBA" id="ARBA00022833"/>
    </source>
</evidence>
<dbReference type="SMART" id="SM00829">
    <property type="entry name" value="PKS_ER"/>
    <property type="match status" value="1"/>
</dbReference>
<dbReference type="Pfam" id="PF08240">
    <property type="entry name" value="ADH_N"/>
    <property type="match status" value="1"/>
</dbReference>
<keyword evidence="6" id="KW-0520">NAD</keyword>
<gene>
    <name evidence="9" type="ORF">CKM354_000289900</name>
</gene>
<keyword evidence="5" id="KW-0560">Oxidoreductase</keyword>
<dbReference type="GO" id="GO:0004022">
    <property type="term" value="F:alcohol dehydrogenase (NAD+) activity"/>
    <property type="evidence" value="ECO:0007669"/>
    <property type="project" value="TreeGrafter"/>
</dbReference>
<protein>
    <recommendedName>
        <fullName evidence="8">Enoyl reductase (ER) domain-containing protein</fullName>
    </recommendedName>
</protein>
<organism evidence="9 10">
    <name type="scientific">Cercospora kikuchii</name>
    <dbReference type="NCBI Taxonomy" id="84275"/>
    <lineage>
        <taxon>Eukaryota</taxon>
        <taxon>Fungi</taxon>
        <taxon>Dikarya</taxon>
        <taxon>Ascomycota</taxon>
        <taxon>Pezizomycotina</taxon>
        <taxon>Dothideomycetes</taxon>
        <taxon>Dothideomycetidae</taxon>
        <taxon>Mycosphaerellales</taxon>
        <taxon>Mycosphaerellaceae</taxon>
        <taxon>Cercospora</taxon>
    </lineage>
</organism>
<keyword evidence="3 7" id="KW-0479">Metal-binding</keyword>
<reference evidence="9 10" key="1">
    <citation type="submission" date="2021-01" db="EMBL/GenBank/DDBJ databases">
        <title>Cercospora kikuchii MAFF 305040 whole genome shotgun sequence.</title>
        <authorList>
            <person name="Kashiwa T."/>
            <person name="Suzuki T."/>
        </authorList>
    </citation>
    <scope>NUCLEOTIDE SEQUENCE [LARGE SCALE GENOMIC DNA]</scope>
    <source>
        <strain evidence="9 10">MAFF 305040</strain>
    </source>
</reference>
<dbReference type="PROSITE" id="PS00059">
    <property type="entry name" value="ADH_ZINC"/>
    <property type="match status" value="1"/>
</dbReference>
<dbReference type="InterPro" id="IPR036291">
    <property type="entry name" value="NAD(P)-bd_dom_sf"/>
</dbReference>
<dbReference type="SUPFAM" id="SSF50129">
    <property type="entry name" value="GroES-like"/>
    <property type="match status" value="1"/>
</dbReference>
<dbReference type="Gene3D" id="3.90.180.10">
    <property type="entry name" value="Medium-chain alcohol dehydrogenases, catalytic domain"/>
    <property type="match status" value="1"/>
</dbReference>
<evidence type="ECO:0000256" key="5">
    <source>
        <dbReference type="ARBA" id="ARBA00023002"/>
    </source>
</evidence>
<dbReference type="PANTHER" id="PTHR42940:SF5">
    <property type="entry name" value="ALCOHOL DEHYDROGENASE 2"/>
    <property type="match status" value="1"/>
</dbReference>
<evidence type="ECO:0000313" key="10">
    <source>
        <dbReference type="Proteomes" id="UP000825890"/>
    </source>
</evidence>
<dbReference type="AlphaFoldDB" id="A0A9P3CAZ8"/>
<dbReference type="InterPro" id="IPR002328">
    <property type="entry name" value="ADH_Zn_CS"/>
</dbReference>
<evidence type="ECO:0000256" key="3">
    <source>
        <dbReference type="ARBA" id="ARBA00022723"/>
    </source>
</evidence>
<evidence type="ECO:0000313" key="9">
    <source>
        <dbReference type="EMBL" id="GIZ39518.1"/>
    </source>
</evidence>
<name>A0A9P3CAZ8_9PEZI</name>
<evidence type="ECO:0000256" key="2">
    <source>
        <dbReference type="ARBA" id="ARBA00008072"/>
    </source>
</evidence>
<dbReference type="InterPro" id="IPR013154">
    <property type="entry name" value="ADH-like_N"/>
</dbReference>
<evidence type="ECO:0000259" key="8">
    <source>
        <dbReference type="SMART" id="SM00829"/>
    </source>
</evidence>
<evidence type="ECO:0000256" key="6">
    <source>
        <dbReference type="ARBA" id="ARBA00023027"/>
    </source>
</evidence>
<dbReference type="PANTHER" id="PTHR42940">
    <property type="entry name" value="ALCOHOL DEHYDROGENASE 1-RELATED"/>
    <property type="match status" value="1"/>
</dbReference>
<evidence type="ECO:0000256" key="7">
    <source>
        <dbReference type="RuleBase" id="RU361277"/>
    </source>
</evidence>
<dbReference type="InterPro" id="IPR013149">
    <property type="entry name" value="ADH-like_C"/>
</dbReference>
<dbReference type="SUPFAM" id="SSF51735">
    <property type="entry name" value="NAD(P)-binding Rossmann-fold domains"/>
    <property type="match status" value="1"/>
</dbReference>
<dbReference type="FunFam" id="3.40.50.720:FF:000039">
    <property type="entry name" value="Alcohol dehydrogenase AdhP"/>
    <property type="match status" value="1"/>
</dbReference>
<proteinExistence type="inferred from homology"/>
<dbReference type="InterPro" id="IPR011032">
    <property type="entry name" value="GroES-like_sf"/>
</dbReference>
<dbReference type="GO" id="GO:0005737">
    <property type="term" value="C:cytoplasm"/>
    <property type="evidence" value="ECO:0007669"/>
    <property type="project" value="TreeGrafter"/>
</dbReference>
<evidence type="ECO:0000256" key="1">
    <source>
        <dbReference type="ARBA" id="ARBA00001947"/>
    </source>
</evidence>
<comment type="similarity">
    <text evidence="2 7">Belongs to the zinc-containing alcohol dehydrogenase family.</text>
</comment>
<dbReference type="InterPro" id="IPR020843">
    <property type="entry name" value="ER"/>
</dbReference>
<keyword evidence="4 7" id="KW-0862">Zinc</keyword>
<dbReference type="Gene3D" id="3.40.50.720">
    <property type="entry name" value="NAD(P)-binding Rossmann-like Domain"/>
    <property type="match status" value="1"/>
</dbReference>
<feature type="domain" description="Enoyl reductase (ER)" evidence="8">
    <location>
        <begin position="24"/>
        <end position="363"/>
    </location>
</feature>
<dbReference type="CDD" id="cd08297">
    <property type="entry name" value="CAD3"/>
    <property type="match status" value="1"/>
</dbReference>
<dbReference type="Pfam" id="PF00107">
    <property type="entry name" value="ADH_zinc_N"/>
    <property type="match status" value="1"/>
</dbReference>
<comment type="caution">
    <text evidence="9">The sequence shown here is derived from an EMBL/GenBank/DDBJ whole genome shotgun (WGS) entry which is preliminary data.</text>
</comment>
<dbReference type="OrthoDB" id="1879366at2759"/>
<keyword evidence="10" id="KW-1185">Reference proteome</keyword>
<dbReference type="GeneID" id="68288474"/>
<accession>A0A9P3CAZ8</accession>
<comment type="cofactor">
    <cofactor evidence="1 7">
        <name>Zn(2+)</name>
        <dbReference type="ChEBI" id="CHEBI:29105"/>
    </cofactor>
</comment>
<dbReference type="GO" id="GO:0008270">
    <property type="term" value="F:zinc ion binding"/>
    <property type="evidence" value="ECO:0007669"/>
    <property type="project" value="InterPro"/>
</dbReference>
<dbReference type="Proteomes" id="UP000825890">
    <property type="component" value="Unassembled WGS sequence"/>
</dbReference>
<sequence length="366" mass="37986">MESEHSAGDPLPATYRACIYSKPGEIAIEIKDDVAMPVPGPGEVLVQLTHSGLCHSDLAVMMNSWKALPYPTQPGQIGGHEGVGSIVKLGTGSEKYRKLGERVGIKWTAYACGTCRSCLSGYETACSGGRKISGYYTPGTLAQYCLAPATYVTPIPDALESSAAAPMLCAGLTAYAALRKANVESGSSVAVLGAGGGLGHLAVQIAARGMGLRVIGIDHSSKKDLVLECGAEHFVGFDTVDDTVSAVKALSIDNGVNVALVVAGNNRAYGQALSMLAHHGKLVCVGMPEGEPVNLEGAAPSTIIAKELSIVGSSVGNRIDAVQVLEMAARGLVRPHCRIEKMDKLQDLFTELAGGQVQGRLVVDLS</sequence>